<feature type="region of interest" description="Disordered" evidence="1">
    <location>
        <begin position="1"/>
        <end position="120"/>
    </location>
</feature>
<gene>
    <name evidence="2" type="ORF">E5288_WYG014022</name>
</gene>
<proteinExistence type="predicted"/>
<keyword evidence="3" id="KW-1185">Reference proteome</keyword>
<feature type="compositionally biased region" description="Basic and acidic residues" evidence="1">
    <location>
        <begin position="13"/>
        <end position="22"/>
    </location>
</feature>
<evidence type="ECO:0000313" key="3">
    <source>
        <dbReference type="Proteomes" id="UP000322234"/>
    </source>
</evidence>
<feature type="compositionally biased region" description="Basic and acidic residues" evidence="1">
    <location>
        <begin position="96"/>
        <end position="106"/>
    </location>
</feature>
<evidence type="ECO:0000313" key="2">
    <source>
        <dbReference type="EMBL" id="MXQ89916.1"/>
    </source>
</evidence>
<evidence type="ECO:0000256" key="1">
    <source>
        <dbReference type="SAM" id="MobiDB-lite"/>
    </source>
</evidence>
<feature type="compositionally biased region" description="Acidic residues" evidence="1">
    <location>
        <begin position="47"/>
        <end position="58"/>
    </location>
</feature>
<dbReference type="EMBL" id="VBQZ03000060">
    <property type="protein sequence ID" value="MXQ89916.1"/>
    <property type="molecule type" value="Genomic_DNA"/>
</dbReference>
<dbReference type="Proteomes" id="UP000322234">
    <property type="component" value="Unassembled WGS sequence"/>
</dbReference>
<accession>A0A6B0RPR6</accession>
<protein>
    <submittedName>
        <fullName evidence="2">Uncharacterized protein</fullName>
    </submittedName>
</protein>
<organism evidence="2 3">
    <name type="scientific">Bos mutus</name>
    <name type="common">wild yak</name>
    <dbReference type="NCBI Taxonomy" id="72004"/>
    <lineage>
        <taxon>Eukaryota</taxon>
        <taxon>Metazoa</taxon>
        <taxon>Chordata</taxon>
        <taxon>Craniata</taxon>
        <taxon>Vertebrata</taxon>
        <taxon>Euteleostomi</taxon>
        <taxon>Mammalia</taxon>
        <taxon>Eutheria</taxon>
        <taxon>Laurasiatheria</taxon>
        <taxon>Artiodactyla</taxon>
        <taxon>Ruminantia</taxon>
        <taxon>Pecora</taxon>
        <taxon>Bovidae</taxon>
        <taxon>Bovinae</taxon>
        <taxon>Bos</taxon>
    </lineage>
</organism>
<reference evidence="2" key="1">
    <citation type="submission" date="2019-10" db="EMBL/GenBank/DDBJ databases">
        <title>The sequence and de novo assembly of the wild yak genome.</title>
        <authorList>
            <person name="Liu Y."/>
        </authorList>
    </citation>
    <scope>NUCLEOTIDE SEQUENCE [LARGE SCALE GENOMIC DNA]</scope>
    <source>
        <strain evidence="2">WY2019</strain>
    </source>
</reference>
<name>A0A6B0RPR6_9CETA</name>
<comment type="caution">
    <text evidence="2">The sequence shown here is derived from an EMBL/GenBank/DDBJ whole genome shotgun (WGS) entry which is preliminary data.</text>
</comment>
<sequence>MERAVGPWGSDLRGSEEREQLRGARTGLGSEHAEISQPDEFEHPPQEDDLEFKEEEDLAPGHEAPPTPQDLARPLKGKTRRHGWEREGSVLGKRCCYGDKYPEKSGQRVCSEEEQNFDQM</sequence>
<dbReference type="AlphaFoldDB" id="A0A6B0RPR6"/>